<dbReference type="AlphaFoldDB" id="A0A545APN8"/>
<dbReference type="Pfam" id="PF13361">
    <property type="entry name" value="UvrD_C"/>
    <property type="match status" value="1"/>
</dbReference>
<evidence type="ECO:0000313" key="11">
    <source>
        <dbReference type="EMBL" id="TQS43284.1"/>
    </source>
</evidence>
<feature type="domain" description="UvrD-like helicase ATP-binding" evidence="10">
    <location>
        <begin position="222"/>
        <end position="490"/>
    </location>
</feature>
<evidence type="ECO:0000256" key="1">
    <source>
        <dbReference type="ARBA" id="ARBA00022741"/>
    </source>
</evidence>
<evidence type="ECO:0000256" key="5">
    <source>
        <dbReference type="ARBA" id="ARBA00023235"/>
    </source>
</evidence>
<dbReference type="PANTHER" id="PTHR11070:SF2">
    <property type="entry name" value="ATP-DEPENDENT DNA HELICASE SRS2"/>
    <property type="match status" value="1"/>
</dbReference>
<comment type="catalytic activity">
    <reaction evidence="8">
        <text>ATP + H2O = ADP + phosphate + H(+)</text>
        <dbReference type="Rhea" id="RHEA:13065"/>
        <dbReference type="ChEBI" id="CHEBI:15377"/>
        <dbReference type="ChEBI" id="CHEBI:15378"/>
        <dbReference type="ChEBI" id="CHEBI:30616"/>
        <dbReference type="ChEBI" id="CHEBI:43474"/>
        <dbReference type="ChEBI" id="CHEBI:456216"/>
        <dbReference type="EC" id="5.6.2.4"/>
    </reaction>
</comment>
<dbReference type="OrthoDB" id="3196525at2"/>
<dbReference type="InterPro" id="IPR014017">
    <property type="entry name" value="DNA_helicase_UvrD-like_C"/>
</dbReference>
<protein>
    <recommendedName>
        <fullName evidence="7">DNA 3'-5' helicase</fullName>
        <ecNumber evidence="7">5.6.2.4</ecNumber>
    </recommendedName>
</protein>
<keyword evidence="2 9" id="KW-0378">Hydrolase</keyword>
<evidence type="ECO:0000256" key="7">
    <source>
        <dbReference type="ARBA" id="ARBA00034808"/>
    </source>
</evidence>
<keyword evidence="4 9" id="KW-0067">ATP-binding</keyword>
<comment type="catalytic activity">
    <reaction evidence="6">
        <text>Couples ATP hydrolysis with the unwinding of duplex DNA by translocating in the 3'-5' direction.</text>
        <dbReference type="EC" id="5.6.2.4"/>
    </reaction>
</comment>
<dbReference type="GO" id="GO:0000725">
    <property type="term" value="P:recombinational repair"/>
    <property type="evidence" value="ECO:0007669"/>
    <property type="project" value="TreeGrafter"/>
</dbReference>
<dbReference type="Proteomes" id="UP000317982">
    <property type="component" value="Unassembled WGS sequence"/>
</dbReference>
<evidence type="ECO:0000256" key="4">
    <source>
        <dbReference type="ARBA" id="ARBA00022840"/>
    </source>
</evidence>
<reference evidence="11 12" key="1">
    <citation type="submission" date="2019-07" db="EMBL/GenBank/DDBJ databases">
        <title>Cryptosporangium phraense sp. nov., isolated from plant litter.</title>
        <authorList>
            <person name="Suriyachadkun C."/>
        </authorList>
    </citation>
    <scope>NUCLEOTIDE SEQUENCE [LARGE SCALE GENOMIC DNA]</scope>
    <source>
        <strain evidence="11 12">A-T 5661</strain>
    </source>
</reference>
<dbReference type="InterPro" id="IPR027417">
    <property type="entry name" value="P-loop_NTPase"/>
</dbReference>
<dbReference type="GO" id="GO:0003677">
    <property type="term" value="F:DNA binding"/>
    <property type="evidence" value="ECO:0007669"/>
    <property type="project" value="InterPro"/>
</dbReference>
<evidence type="ECO:0000313" key="12">
    <source>
        <dbReference type="Proteomes" id="UP000317982"/>
    </source>
</evidence>
<feature type="binding site" evidence="9">
    <location>
        <begin position="243"/>
        <end position="250"/>
    </location>
    <ligand>
        <name>ATP</name>
        <dbReference type="ChEBI" id="CHEBI:30616"/>
    </ligand>
</feature>
<evidence type="ECO:0000256" key="9">
    <source>
        <dbReference type="PROSITE-ProRule" id="PRU00560"/>
    </source>
</evidence>
<dbReference type="EMBL" id="VIRS01000014">
    <property type="protein sequence ID" value="TQS43284.1"/>
    <property type="molecule type" value="Genomic_DNA"/>
</dbReference>
<evidence type="ECO:0000256" key="6">
    <source>
        <dbReference type="ARBA" id="ARBA00034617"/>
    </source>
</evidence>
<dbReference type="Gene3D" id="3.40.50.300">
    <property type="entry name" value="P-loop containing nucleotide triphosphate hydrolases"/>
    <property type="match status" value="2"/>
</dbReference>
<dbReference type="GO" id="GO:0016887">
    <property type="term" value="F:ATP hydrolysis activity"/>
    <property type="evidence" value="ECO:0007669"/>
    <property type="project" value="RHEA"/>
</dbReference>
<organism evidence="11 12">
    <name type="scientific">Cryptosporangium phraense</name>
    <dbReference type="NCBI Taxonomy" id="2593070"/>
    <lineage>
        <taxon>Bacteria</taxon>
        <taxon>Bacillati</taxon>
        <taxon>Actinomycetota</taxon>
        <taxon>Actinomycetes</taxon>
        <taxon>Cryptosporangiales</taxon>
        <taxon>Cryptosporangiaceae</taxon>
        <taxon>Cryptosporangium</taxon>
    </lineage>
</organism>
<comment type="caution">
    <text evidence="11">The sequence shown here is derived from an EMBL/GenBank/DDBJ whole genome shotgun (WGS) entry which is preliminary data.</text>
</comment>
<name>A0A545APN8_9ACTN</name>
<dbReference type="SUPFAM" id="SSF52540">
    <property type="entry name" value="P-loop containing nucleoside triphosphate hydrolases"/>
    <property type="match status" value="1"/>
</dbReference>
<sequence length="658" mass="71189">MTQSLAVHVDFVNRYGRLDPARREAVGVALERGLTTDPVPGARDERLRTATLTDRLSAVVVAADPPLLLGLHPTDEATAVAERSAVTVNGASGVLEITDLDELERLLPEYRKEAEKASARLFDRLTDDRLRALGISPPVLDIARTIRDLDQLRTLENVLPEAQYTTLHLLGDGLTPDPPERPESGDLAAAIRRSQGRIALVDGPAELLALLAVPPSRQRIFLTPAQEAVAYRHSFPGPATVFGGPGTGKSVVALHRVKHLLARSAGPVLLTSFSDELTDALDRDLSQLVDATQRAAVRVLSLGRFADETVSAEQGPIRYVTDAEHERLWADAARRTGGRFGPHFLRREWEDVVFAQRVADLDGYLAAGRRGRGLRLSTAQKQQLWPGLAEASRVLLATGVRTPLTVADQAAQLLASRPDKPFAHVVVDEVQDLHPAQWRLLRAAVAAGPDDLFLIGDPHQRIHGHRVHLAGMGVDVGDRTVRLTANHRTTAEVLDWAVRVLEETDSDDLNGGVDSMRGYRAARHGPAPEVVGYLTAAEEFAGLAEAVAGWRAEGVPADEIGVAARTPAVADRARSMLDGVFVGTMHALKGLEFRRVALIGVNAGAVPDSAALTPEDDDPLGYAMDVQQERSLLFVAATRTRESLRVSWWGTPSPLLPR</sequence>
<accession>A0A545APN8</accession>
<keyword evidence="12" id="KW-1185">Reference proteome</keyword>
<dbReference type="EC" id="5.6.2.4" evidence="7"/>
<dbReference type="GO" id="GO:0043138">
    <property type="term" value="F:3'-5' DNA helicase activity"/>
    <property type="evidence" value="ECO:0007669"/>
    <property type="project" value="UniProtKB-EC"/>
</dbReference>
<dbReference type="Pfam" id="PF13245">
    <property type="entry name" value="AAA_19"/>
    <property type="match status" value="1"/>
</dbReference>
<dbReference type="PANTHER" id="PTHR11070">
    <property type="entry name" value="UVRD / RECB / PCRA DNA HELICASE FAMILY MEMBER"/>
    <property type="match status" value="1"/>
</dbReference>
<evidence type="ECO:0000256" key="3">
    <source>
        <dbReference type="ARBA" id="ARBA00022806"/>
    </source>
</evidence>
<evidence type="ECO:0000256" key="2">
    <source>
        <dbReference type="ARBA" id="ARBA00022801"/>
    </source>
</evidence>
<dbReference type="InParanoid" id="A0A545APN8"/>
<keyword evidence="5" id="KW-0413">Isomerase</keyword>
<dbReference type="PROSITE" id="PS51198">
    <property type="entry name" value="UVRD_HELICASE_ATP_BIND"/>
    <property type="match status" value="1"/>
</dbReference>
<dbReference type="InterPro" id="IPR000212">
    <property type="entry name" value="DNA_helicase_UvrD/REP"/>
</dbReference>
<dbReference type="InterPro" id="IPR014016">
    <property type="entry name" value="UvrD-like_ATP-bd"/>
</dbReference>
<proteinExistence type="predicted"/>
<evidence type="ECO:0000256" key="8">
    <source>
        <dbReference type="ARBA" id="ARBA00048988"/>
    </source>
</evidence>
<keyword evidence="3 9" id="KW-0347">Helicase</keyword>
<evidence type="ECO:0000259" key="10">
    <source>
        <dbReference type="PROSITE" id="PS51198"/>
    </source>
</evidence>
<keyword evidence="1 9" id="KW-0547">Nucleotide-binding</keyword>
<dbReference type="GO" id="GO:0005524">
    <property type="term" value="F:ATP binding"/>
    <property type="evidence" value="ECO:0007669"/>
    <property type="project" value="UniProtKB-UniRule"/>
</dbReference>
<dbReference type="RefSeq" id="WP_142706369.1">
    <property type="nucleotide sequence ID" value="NZ_VIRS01000014.1"/>
</dbReference>
<gene>
    <name evidence="11" type="ORF">FL583_20835</name>
</gene>